<protein>
    <submittedName>
        <fullName evidence="2">Uncharacterized protein</fullName>
    </submittedName>
</protein>
<dbReference type="Proteomes" id="UP000887579">
    <property type="component" value="Unplaced"/>
</dbReference>
<reference evidence="2" key="1">
    <citation type="submission" date="2022-11" db="UniProtKB">
        <authorList>
            <consortium name="WormBaseParasite"/>
        </authorList>
    </citation>
    <scope>IDENTIFICATION</scope>
</reference>
<evidence type="ECO:0000313" key="2">
    <source>
        <dbReference type="WBParaSite" id="ES5_v2.g671.t1"/>
    </source>
</evidence>
<name>A0AC34GQF8_9BILA</name>
<dbReference type="WBParaSite" id="ES5_v2.g671.t1">
    <property type="protein sequence ID" value="ES5_v2.g671.t1"/>
    <property type="gene ID" value="ES5_v2.g671"/>
</dbReference>
<accession>A0AC34GQF8</accession>
<evidence type="ECO:0000313" key="1">
    <source>
        <dbReference type="Proteomes" id="UP000887579"/>
    </source>
</evidence>
<proteinExistence type="predicted"/>
<organism evidence="1 2">
    <name type="scientific">Panagrolaimus sp. ES5</name>
    <dbReference type="NCBI Taxonomy" id="591445"/>
    <lineage>
        <taxon>Eukaryota</taxon>
        <taxon>Metazoa</taxon>
        <taxon>Ecdysozoa</taxon>
        <taxon>Nematoda</taxon>
        <taxon>Chromadorea</taxon>
        <taxon>Rhabditida</taxon>
        <taxon>Tylenchina</taxon>
        <taxon>Panagrolaimomorpha</taxon>
        <taxon>Panagrolaimoidea</taxon>
        <taxon>Panagrolaimidae</taxon>
        <taxon>Panagrolaimus</taxon>
    </lineage>
</organism>
<sequence>MFKEALAEFYVAKEYSTKLQNEDPKKAQFVYEIDFGIVNMLTEVDKTRLPEALHEFMEKYPVMTEEMDMIKRQNVGILFGHCLFKLKKYDEARGYLTLSSNLLEQLISQLQPSAKTFKKKQHDYEVRKSQICYTVTKIALAEKKFNEAKEACEKALQCKGVEKDVEVYFYFLKVKRMFLPPKERLEVSLKMHSLWTKNRKRKLKKKGLKTLYYLFQDYLAREDYENAEHQLWLAHKEKEAAKKDGEENCVLEDLNEWYRLRKRLEAVAQLNVEDLKNNFDLHQKYERAAFGLFKLKAFEVGYQYYEKLLQIIKAIFSRATSDDDMKKKKSILELLIKCLNGFAKSQDDYSKCFQHFDQLYDISKSLMTPDLNEILLDRVFALTKLDICSFEEKKNALIEVKYYTTFITLIKDNQDAEIGEDIQEMNEQLQLYQSRIQDSATEFGDNIVSTSTCTDEFDEILDAEIFKALQEKWNKYEKDPSGRTPLMEAASLRNAALIRLLLINDANPLLKDAIGKMASWYLQDKIKLCNAALKNRGVPKINVKEKKEIAKYITKAEFDDLKEAMKLLKNAEEEREKRDKENDQKEDVKYIIKAENDEDVKGSNPRKRLSDEVSNISKRTKSN</sequence>